<feature type="domain" description="HTH luxR-type" evidence="4">
    <location>
        <begin position="144"/>
        <end position="209"/>
    </location>
</feature>
<feature type="modified residue" description="4-aspartylphosphate" evidence="3">
    <location>
        <position position="57"/>
    </location>
</feature>
<organism evidence="6 7">
    <name type="scientific">Phyllobacterium trifolii</name>
    <dbReference type="NCBI Taxonomy" id="300193"/>
    <lineage>
        <taxon>Bacteria</taxon>
        <taxon>Pseudomonadati</taxon>
        <taxon>Pseudomonadota</taxon>
        <taxon>Alphaproteobacteria</taxon>
        <taxon>Hyphomicrobiales</taxon>
        <taxon>Phyllobacteriaceae</taxon>
        <taxon>Phyllobacterium</taxon>
    </lineage>
</organism>
<keyword evidence="7" id="KW-1185">Reference proteome</keyword>
<dbReference type="GO" id="GO:0006355">
    <property type="term" value="P:regulation of DNA-templated transcription"/>
    <property type="evidence" value="ECO:0007669"/>
    <property type="project" value="InterPro"/>
</dbReference>
<dbReference type="InterPro" id="IPR058245">
    <property type="entry name" value="NreC/VraR/RcsB-like_REC"/>
</dbReference>
<dbReference type="GO" id="GO:0003677">
    <property type="term" value="F:DNA binding"/>
    <property type="evidence" value="ECO:0007669"/>
    <property type="project" value="UniProtKB-KW"/>
</dbReference>
<protein>
    <submittedName>
        <fullName evidence="6">DNA-binding NarL/FixJ family response regulator</fullName>
    </submittedName>
</protein>
<dbReference type="Gene3D" id="3.40.50.2300">
    <property type="match status" value="1"/>
</dbReference>
<dbReference type="Pfam" id="PF00072">
    <property type="entry name" value="Response_reg"/>
    <property type="match status" value="1"/>
</dbReference>
<dbReference type="InterPro" id="IPR011006">
    <property type="entry name" value="CheY-like_superfamily"/>
</dbReference>
<dbReference type="GO" id="GO:0000160">
    <property type="term" value="P:phosphorelay signal transduction system"/>
    <property type="evidence" value="ECO:0007669"/>
    <property type="project" value="InterPro"/>
</dbReference>
<evidence type="ECO:0000259" key="4">
    <source>
        <dbReference type="PROSITE" id="PS50043"/>
    </source>
</evidence>
<dbReference type="PANTHER" id="PTHR43214">
    <property type="entry name" value="TWO-COMPONENT RESPONSE REGULATOR"/>
    <property type="match status" value="1"/>
</dbReference>
<accession>A0A839UK85</accession>
<dbReference type="RefSeq" id="WP_183665069.1">
    <property type="nucleotide sequence ID" value="NZ_JACHXN010000029.1"/>
</dbReference>
<dbReference type="PROSITE" id="PS50043">
    <property type="entry name" value="HTH_LUXR_2"/>
    <property type="match status" value="1"/>
</dbReference>
<reference evidence="6 7" key="1">
    <citation type="submission" date="2020-08" db="EMBL/GenBank/DDBJ databases">
        <title>Genomic Encyclopedia of Type Strains, Phase III (KMG-III): the genomes of soil and plant-associated and newly described type strains.</title>
        <authorList>
            <person name="Whitman W."/>
        </authorList>
    </citation>
    <scope>NUCLEOTIDE SEQUENCE [LARGE SCALE GENOMIC DNA]</scope>
    <source>
        <strain evidence="6 7">CECT 7015</strain>
    </source>
</reference>
<sequence>MTGQIKVMVVDAQSLFRLGVIHTLESDEKIKVVGQASSGNEALQRTELIRPDVVLLDTSISWDGIEIAKAIKKISDQAKLVILTMSETGTDVVRAVEAGAVGYILKDIDDDQLVPIIKSVAAGGSFFAPGLTLRAISYLKQPSTAEALASLTEQEERTLRLVSSGLSNREVATTLGILEKTVKYHMTHTMAKLGVRNRVEATIMARQRWADGAQSQSPVHNDIAERG</sequence>
<evidence type="ECO:0000313" key="6">
    <source>
        <dbReference type="EMBL" id="MBB3149290.1"/>
    </source>
</evidence>
<keyword evidence="2 6" id="KW-0238">DNA-binding</keyword>
<dbReference type="CDD" id="cd06170">
    <property type="entry name" value="LuxR_C_like"/>
    <property type="match status" value="1"/>
</dbReference>
<evidence type="ECO:0000256" key="3">
    <source>
        <dbReference type="PROSITE-ProRule" id="PRU00169"/>
    </source>
</evidence>
<dbReference type="CDD" id="cd17535">
    <property type="entry name" value="REC_NarL-like"/>
    <property type="match status" value="1"/>
</dbReference>
<evidence type="ECO:0000256" key="2">
    <source>
        <dbReference type="ARBA" id="ARBA00023125"/>
    </source>
</evidence>
<evidence type="ECO:0000259" key="5">
    <source>
        <dbReference type="PROSITE" id="PS50110"/>
    </source>
</evidence>
<dbReference type="PROSITE" id="PS50110">
    <property type="entry name" value="RESPONSE_REGULATORY"/>
    <property type="match status" value="1"/>
</dbReference>
<dbReference type="PROSITE" id="PS00622">
    <property type="entry name" value="HTH_LUXR_1"/>
    <property type="match status" value="1"/>
</dbReference>
<comment type="caution">
    <text evidence="6">The sequence shown here is derived from an EMBL/GenBank/DDBJ whole genome shotgun (WGS) entry which is preliminary data.</text>
</comment>
<dbReference type="InterPro" id="IPR000792">
    <property type="entry name" value="Tscrpt_reg_LuxR_C"/>
</dbReference>
<dbReference type="InterPro" id="IPR039420">
    <property type="entry name" value="WalR-like"/>
</dbReference>
<dbReference type="AlphaFoldDB" id="A0A839UK85"/>
<feature type="domain" description="Response regulatory" evidence="5">
    <location>
        <begin position="6"/>
        <end position="121"/>
    </location>
</feature>
<dbReference type="SUPFAM" id="SSF46894">
    <property type="entry name" value="C-terminal effector domain of the bipartite response regulators"/>
    <property type="match status" value="1"/>
</dbReference>
<dbReference type="Proteomes" id="UP000554520">
    <property type="component" value="Unassembled WGS sequence"/>
</dbReference>
<dbReference type="InterPro" id="IPR016032">
    <property type="entry name" value="Sig_transdc_resp-reg_C-effctor"/>
</dbReference>
<dbReference type="SUPFAM" id="SSF52172">
    <property type="entry name" value="CheY-like"/>
    <property type="match status" value="1"/>
</dbReference>
<keyword evidence="1 3" id="KW-0597">Phosphoprotein</keyword>
<dbReference type="SMART" id="SM00448">
    <property type="entry name" value="REC"/>
    <property type="match status" value="1"/>
</dbReference>
<evidence type="ECO:0000256" key="1">
    <source>
        <dbReference type="ARBA" id="ARBA00022553"/>
    </source>
</evidence>
<dbReference type="SMART" id="SM00421">
    <property type="entry name" value="HTH_LUXR"/>
    <property type="match status" value="1"/>
</dbReference>
<gene>
    <name evidence="6" type="ORF">FHS21_005742</name>
</gene>
<evidence type="ECO:0000313" key="7">
    <source>
        <dbReference type="Proteomes" id="UP000554520"/>
    </source>
</evidence>
<dbReference type="Pfam" id="PF00196">
    <property type="entry name" value="GerE"/>
    <property type="match status" value="1"/>
</dbReference>
<dbReference type="InterPro" id="IPR001789">
    <property type="entry name" value="Sig_transdc_resp-reg_receiver"/>
</dbReference>
<proteinExistence type="predicted"/>
<dbReference type="PRINTS" id="PR00038">
    <property type="entry name" value="HTHLUXR"/>
</dbReference>
<dbReference type="EMBL" id="JACHXN010000029">
    <property type="protein sequence ID" value="MBB3149290.1"/>
    <property type="molecule type" value="Genomic_DNA"/>
</dbReference>
<name>A0A839UK85_9HYPH</name>